<keyword evidence="8" id="KW-1185">Reference proteome</keyword>
<organism evidence="7 8">
    <name type="scientific">Phlyctema vagabunda</name>
    <dbReference type="NCBI Taxonomy" id="108571"/>
    <lineage>
        <taxon>Eukaryota</taxon>
        <taxon>Fungi</taxon>
        <taxon>Dikarya</taxon>
        <taxon>Ascomycota</taxon>
        <taxon>Pezizomycotina</taxon>
        <taxon>Leotiomycetes</taxon>
        <taxon>Helotiales</taxon>
        <taxon>Dermateaceae</taxon>
        <taxon>Phlyctema</taxon>
    </lineage>
</organism>
<feature type="domain" description="FYVE-type" evidence="6">
    <location>
        <begin position="194"/>
        <end position="249"/>
    </location>
</feature>
<evidence type="ECO:0000256" key="1">
    <source>
        <dbReference type="ARBA" id="ARBA00022723"/>
    </source>
</evidence>
<dbReference type="PANTHER" id="PTHR39490:SF8">
    <property type="entry name" value="ZINC FINGER FYVE DOMAIN-CONTAINING PROTEIN 21"/>
    <property type="match status" value="1"/>
</dbReference>
<evidence type="ECO:0000313" key="8">
    <source>
        <dbReference type="Proteomes" id="UP001629113"/>
    </source>
</evidence>
<dbReference type="Gene3D" id="3.30.40.10">
    <property type="entry name" value="Zinc/RING finger domain, C3HC4 (zinc finger)"/>
    <property type="match status" value="1"/>
</dbReference>
<reference evidence="7 8" key="1">
    <citation type="submission" date="2024-06" db="EMBL/GenBank/DDBJ databases">
        <title>Complete genome of Phlyctema vagabunda strain 19-DSS-EL-015.</title>
        <authorList>
            <person name="Fiorenzani C."/>
        </authorList>
    </citation>
    <scope>NUCLEOTIDE SEQUENCE [LARGE SCALE GENOMIC DNA]</scope>
    <source>
        <strain evidence="7 8">19-DSS-EL-015</strain>
    </source>
</reference>
<evidence type="ECO:0000256" key="4">
    <source>
        <dbReference type="PROSITE-ProRule" id="PRU00091"/>
    </source>
</evidence>
<evidence type="ECO:0000256" key="5">
    <source>
        <dbReference type="SAM" id="MobiDB-lite"/>
    </source>
</evidence>
<dbReference type="SMART" id="SM00064">
    <property type="entry name" value="FYVE"/>
    <property type="match status" value="1"/>
</dbReference>
<sequence length="317" mass="35092">MFVETSQSILNASLYTAHEKHPYAHTTPTTMATEFAMPVQQFTSSPSSAQFTIPGAHSQQISPVDSATATPSNHSPTSPRTSFPSYLPQGMARQLRTPRSPLYVPAVLRPTDAPRRPVKSSPLTPPHSKHNSFDDAENIKALSRRSTGDSGKFGLGAITEAEWSTEGLGRVTGPPSRGHWKEDQLSEVCDDTACTRYFSYFTRRHHCRRCGNIFCDSHSNYMIPLDQDANYHPRGVNSRACHHCWNDYNTWQMARFSRSNSDTSVSDLPDIPSTPTVECAVNKGMRGAMGSVFGQKNQGTPESLGASVPRDWHWSTF</sequence>
<feature type="compositionally biased region" description="Polar residues" evidence="5">
    <location>
        <begin position="41"/>
        <end position="84"/>
    </location>
</feature>
<keyword evidence="1" id="KW-0479">Metal-binding</keyword>
<dbReference type="InterPro" id="IPR017455">
    <property type="entry name" value="Znf_FYVE-rel"/>
</dbReference>
<dbReference type="PROSITE" id="PS50178">
    <property type="entry name" value="ZF_FYVE"/>
    <property type="match status" value="1"/>
</dbReference>
<dbReference type="PANTHER" id="PTHR39490">
    <property type="entry name" value="ARRESTIN DOMAIN-CONTAINING PROTEIN D"/>
    <property type="match status" value="1"/>
</dbReference>
<dbReference type="InterPro" id="IPR013083">
    <property type="entry name" value="Znf_RING/FYVE/PHD"/>
</dbReference>
<protein>
    <submittedName>
        <fullName evidence="7">FYVE-type zinc finger-containing protein C9B6.03</fullName>
    </submittedName>
</protein>
<evidence type="ECO:0000256" key="2">
    <source>
        <dbReference type="ARBA" id="ARBA00022771"/>
    </source>
</evidence>
<evidence type="ECO:0000256" key="3">
    <source>
        <dbReference type="ARBA" id="ARBA00022833"/>
    </source>
</evidence>
<feature type="region of interest" description="Disordered" evidence="5">
    <location>
        <begin position="41"/>
        <end position="133"/>
    </location>
</feature>
<dbReference type="Pfam" id="PF01363">
    <property type="entry name" value="FYVE"/>
    <property type="match status" value="1"/>
</dbReference>
<proteinExistence type="predicted"/>
<dbReference type="InterPro" id="IPR011011">
    <property type="entry name" value="Znf_FYVE_PHD"/>
</dbReference>
<evidence type="ECO:0000313" key="7">
    <source>
        <dbReference type="EMBL" id="KAL3424759.1"/>
    </source>
</evidence>
<dbReference type="EMBL" id="JBFCZG010000003">
    <property type="protein sequence ID" value="KAL3424759.1"/>
    <property type="molecule type" value="Genomic_DNA"/>
</dbReference>
<dbReference type="CDD" id="cd15760">
    <property type="entry name" value="FYVE_scVPS27p_like"/>
    <property type="match status" value="1"/>
</dbReference>
<name>A0ABR4PN55_9HELO</name>
<gene>
    <name evidence="7" type="ORF">PVAG01_04040</name>
</gene>
<dbReference type="Proteomes" id="UP001629113">
    <property type="component" value="Unassembled WGS sequence"/>
</dbReference>
<keyword evidence="3" id="KW-0862">Zinc</keyword>
<evidence type="ECO:0000259" key="6">
    <source>
        <dbReference type="PROSITE" id="PS50178"/>
    </source>
</evidence>
<dbReference type="SUPFAM" id="SSF57903">
    <property type="entry name" value="FYVE/PHD zinc finger"/>
    <property type="match status" value="1"/>
</dbReference>
<keyword evidence="2 4" id="KW-0863">Zinc-finger</keyword>
<dbReference type="InterPro" id="IPR000306">
    <property type="entry name" value="Znf_FYVE"/>
</dbReference>
<dbReference type="InterPro" id="IPR052113">
    <property type="entry name" value="FYVE-type_Zinc_Finger"/>
</dbReference>
<accession>A0ABR4PN55</accession>
<comment type="caution">
    <text evidence="7">The sequence shown here is derived from an EMBL/GenBank/DDBJ whole genome shotgun (WGS) entry which is preliminary data.</text>
</comment>